<feature type="non-terminal residue" evidence="1">
    <location>
        <position position="116"/>
    </location>
</feature>
<organism evidence="1 2">
    <name type="scientific">Lentinula lateritia</name>
    <dbReference type="NCBI Taxonomy" id="40482"/>
    <lineage>
        <taxon>Eukaryota</taxon>
        <taxon>Fungi</taxon>
        <taxon>Dikarya</taxon>
        <taxon>Basidiomycota</taxon>
        <taxon>Agaricomycotina</taxon>
        <taxon>Agaricomycetes</taxon>
        <taxon>Agaricomycetidae</taxon>
        <taxon>Agaricales</taxon>
        <taxon>Marasmiineae</taxon>
        <taxon>Omphalotaceae</taxon>
        <taxon>Lentinula</taxon>
    </lineage>
</organism>
<gene>
    <name evidence="1" type="ORF">C8R41DRAFT_737635</name>
</gene>
<dbReference type="EMBL" id="JANVFT010000124">
    <property type="protein sequence ID" value="KAJ4465595.1"/>
    <property type="molecule type" value="Genomic_DNA"/>
</dbReference>
<evidence type="ECO:0000313" key="2">
    <source>
        <dbReference type="Proteomes" id="UP001150217"/>
    </source>
</evidence>
<keyword evidence="2" id="KW-1185">Reference proteome</keyword>
<sequence>NTSGTGKTKLLLEGLCLHWGFYMTCAINSFNLGAADFPLAVSNIDRNSTWTAYLPSTSSANHVSLLQTNIRLVYRAVSEVLPTRLLIFRMYLEVCAKQGFCLQQRQRWLELQIFPK</sequence>
<protein>
    <submittedName>
        <fullName evidence="1">Uncharacterized protein</fullName>
    </submittedName>
</protein>
<dbReference type="Proteomes" id="UP001150217">
    <property type="component" value="Unassembled WGS sequence"/>
</dbReference>
<accession>A0ABQ8UY42</accession>
<reference evidence="1" key="1">
    <citation type="submission" date="2022-08" db="EMBL/GenBank/DDBJ databases">
        <title>A Global Phylogenomic Analysis of the Shiitake Genus Lentinula.</title>
        <authorList>
            <consortium name="DOE Joint Genome Institute"/>
            <person name="Sierra-Patev S."/>
            <person name="Min B."/>
            <person name="Naranjo-Ortiz M."/>
            <person name="Looney B."/>
            <person name="Konkel Z."/>
            <person name="Slot J.C."/>
            <person name="Sakamoto Y."/>
            <person name="Steenwyk J.L."/>
            <person name="Rokas A."/>
            <person name="Carro J."/>
            <person name="Camarero S."/>
            <person name="Ferreira P."/>
            <person name="Molpeceres G."/>
            <person name="Ruiz-Duenas F.J."/>
            <person name="Serrano A."/>
            <person name="Henrissat B."/>
            <person name="Drula E."/>
            <person name="Hughes K.W."/>
            <person name="Mata J.L."/>
            <person name="Ishikawa N.K."/>
            <person name="Vargas-Isla R."/>
            <person name="Ushijima S."/>
            <person name="Smith C.A."/>
            <person name="Ahrendt S."/>
            <person name="Andreopoulos W."/>
            <person name="He G."/>
            <person name="Labutti K."/>
            <person name="Lipzen A."/>
            <person name="Ng V."/>
            <person name="Riley R."/>
            <person name="Sandor L."/>
            <person name="Barry K."/>
            <person name="Martinez A.T."/>
            <person name="Xiao Y."/>
            <person name="Gibbons J.G."/>
            <person name="Terashima K."/>
            <person name="Grigoriev I.V."/>
            <person name="Hibbett D.S."/>
        </authorList>
    </citation>
    <scope>NUCLEOTIDE SEQUENCE</scope>
    <source>
        <strain evidence="1">RHP3577 ss4</strain>
    </source>
</reference>
<proteinExistence type="predicted"/>
<name>A0ABQ8UY42_9AGAR</name>
<feature type="non-terminal residue" evidence="1">
    <location>
        <position position="1"/>
    </location>
</feature>
<comment type="caution">
    <text evidence="1">The sequence shown here is derived from an EMBL/GenBank/DDBJ whole genome shotgun (WGS) entry which is preliminary data.</text>
</comment>
<evidence type="ECO:0000313" key="1">
    <source>
        <dbReference type="EMBL" id="KAJ4465595.1"/>
    </source>
</evidence>